<dbReference type="OrthoDB" id="5179434at2"/>
<organism evidence="1 2">
    <name type="scientific">Micromonospora pallida</name>
    <dbReference type="NCBI Taxonomy" id="145854"/>
    <lineage>
        <taxon>Bacteria</taxon>
        <taxon>Bacillati</taxon>
        <taxon>Actinomycetota</taxon>
        <taxon>Actinomycetes</taxon>
        <taxon>Micromonosporales</taxon>
        <taxon>Micromonosporaceae</taxon>
        <taxon>Micromonospora</taxon>
    </lineage>
</organism>
<dbReference type="Pfam" id="PF14094">
    <property type="entry name" value="DUF4272"/>
    <property type="match status" value="1"/>
</dbReference>
<dbReference type="Proteomes" id="UP000198959">
    <property type="component" value="Unassembled WGS sequence"/>
</dbReference>
<dbReference type="AlphaFoldDB" id="A0A1C6T4C2"/>
<protein>
    <recommendedName>
        <fullName evidence="3">DUF4272 domain-containing protein</fullName>
    </recommendedName>
</protein>
<evidence type="ECO:0008006" key="3">
    <source>
        <dbReference type="Google" id="ProtNLM"/>
    </source>
</evidence>
<evidence type="ECO:0000313" key="1">
    <source>
        <dbReference type="EMBL" id="SCL36265.1"/>
    </source>
</evidence>
<accession>A0A1C6T4C2</accession>
<keyword evidence="2" id="KW-1185">Reference proteome</keyword>
<sequence>MATVVPAPDPADVREASLDELSRLGLPLPPGNFPLVWEPGDEIELRSVGEVEARIAVLHLILARCFGMPTEAAMGWLLGSRLVDSVTPPEWDFVTAGKGDHRSFVLHHDALFALTWVLGLTKQLDPSLPVDEDLVAKLPNIVGGETFDGWRRRLLVAPQHPADAAALLDLHYCLDWAYLESEREGLPLPGVIDSHAIGQRRWALEWAVMLRGPYHDSPPGWEEVDLST</sequence>
<dbReference type="RefSeq" id="WP_091646905.1">
    <property type="nucleotide sequence ID" value="NZ_FMHW01000002.1"/>
</dbReference>
<dbReference type="InterPro" id="IPR025368">
    <property type="entry name" value="DUF4272"/>
</dbReference>
<dbReference type="STRING" id="145854.GA0074692_4306"/>
<dbReference type="EMBL" id="FMHW01000002">
    <property type="protein sequence ID" value="SCL36265.1"/>
    <property type="molecule type" value="Genomic_DNA"/>
</dbReference>
<gene>
    <name evidence="1" type="ORF">GA0074692_4306</name>
</gene>
<proteinExistence type="predicted"/>
<name>A0A1C6T4C2_9ACTN</name>
<evidence type="ECO:0000313" key="2">
    <source>
        <dbReference type="Proteomes" id="UP000198959"/>
    </source>
</evidence>
<reference evidence="2" key="1">
    <citation type="submission" date="2016-06" db="EMBL/GenBank/DDBJ databases">
        <authorList>
            <person name="Varghese N."/>
            <person name="Submissions Spin"/>
        </authorList>
    </citation>
    <scope>NUCLEOTIDE SEQUENCE [LARGE SCALE GENOMIC DNA]</scope>
    <source>
        <strain evidence="2">DSM 43817</strain>
    </source>
</reference>